<comment type="caution">
    <text evidence="1">The sequence shown here is derived from an EMBL/GenBank/DDBJ whole genome shotgun (WGS) entry which is preliminary data.</text>
</comment>
<dbReference type="AlphaFoldDB" id="A0A916JCG0"/>
<sequence length="180" mass="21174">MTMQKIDLFSRPDLSLFFESRREDIIRYIKALPDKHFGNDQLEEETKKIRKEYLVRMPELDFGNRKRTESADARGTRMEIPYSGSADLLAYSPSQTSDHQLTDYFDDDEEMLLIKEIPLSTENITAYFDEQLALIQKKHKELSTIVWEETDNLSDLIDSEIKKRSRKIRDNRDFLDGLAS</sequence>
<keyword evidence="2" id="KW-1185">Reference proteome</keyword>
<dbReference type="EMBL" id="CAJRAF010000002">
    <property type="protein sequence ID" value="CAG5004201.1"/>
    <property type="molecule type" value="Genomic_DNA"/>
</dbReference>
<dbReference type="Proteomes" id="UP000680038">
    <property type="component" value="Unassembled WGS sequence"/>
</dbReference>
<protein>
    <submittedName>
        <fullName evidence="1">Uncharacterized protein</fullName>
    </submittedName>
</protein>
<accession>A0A916JCG0</accession>
<gene>
    <name evidence="1" type="ORF">DYBT9275_03319</name>
</gene>
<evidence type="ECO:0000313" key="2">
    <source>
        <dbReference type="Proteomes" id="UP000680038"/>
    </source>
</evidence>
<evidence type="ECO:0000313" key="1">
    <source>
        <dbReference type="EMBL" id="CAG5004201.1"/>
    </source>
</evidence>
<name>A0A916JCG0_9BACT</name>
<reference evidence="1" key="1">
    <citation type="submission" date="2021-04" db="EMBL/GenBank/DDBJ databases">
        <authorList>
            <person name="Rodrigo-Torres L."/>
            <person name="Arahal R. D."/>
            <person name="Lucena T."/>
        </authorList>
    </citation>
    <scope>NUCLEOTIDE SEQUENCE</scope>
    <source>
        <strain evidence="1">CECT 9275</strain>
    </source>
</reference>
<proteinExistence type="predicted"/>
<organism evidence="1 2">
    <name type="scientific">Dyadobacter helix</name>
    <dbReference type="NCBI Taxonomy" id="2822344"/>
    <lineage>
        <taxon>Bacteria</taxon>
        <taxon>Pseudomonadati</taxon>
        <taxon>Bacteroidota</taxon>
        <taxon>Cytophagia</taxon>
        <taxon>Cytophagales</taxon>
        <taxon>Spirosomataceae</taxon>
        <taxon>Dyadobacter</taxon>
    </lineage>
</organism>